<protein>
    <submittedName>
        <fullName evidence="1">Flp pilus assembly protein TadG</fullName>
    </submittedName>
</protein>
<evidence type="ECO:0000313" key="1">
    <source>
        <dbReference type="EMBL" id="MBB4882042.1"/>
    </source>
</evidence>
<dbReference type="InterPro" id="IPR049790">
    <property type="entry name" value="Rv3655c/TadE"/>
</dbReference>
<evidence type="ECO:0000313" key="2">
    <source>
        <dbReference type="Proteomes" id="UP000560081"/>
    </source>
</evidence>
<proteinExistence type="predicted"/>
<sequence>MTEDRSTLRRSVRPRGGRTGGGRPGSRTRCEGRPGGRRLLAGDRGALTAEYAVLLPAAVLMLVAVLLAGAGAVQQVRNQDAAASAARVLARGDGEAAARSAAARMAGDGADVHLAMGDGWATVTVTHAGPGFLAGALLSAEASAPLQPPPFPVRS</sequence>
<name>A0A4Y8X3K9_9MICC</name>
<comment type="caution">
    <text evidence="1">The sequence shown here is derived from an EMBL/GenBank/DDBJ whole genome shotgun (WGS) entry which is preliminary data.</text>
</comment>
<reference evidence="1 2" key="1">
    <citation type="submission" date="2020-08" db="EMBL/GenBank/DDBJ databases">
        <title>Sequencing the genomes of 1000 actinobacteria strains.</title>
        <authorList>
            <person name="Klenk H.-P."/>
        </authorList>
    </citation>
    <scope>NUCLEOTIDE SEQUENCE [LARGE SCALE GENOMIC DNA]</scope>
    <source>
        <strain evidence="1 2">DSM 19079</strain>
    </source>
</reference>
<dbReference type="AlphaFoldDB" id="A0A4Y8X3K9"/>
<keyword evidence="2" id="KW-1185">Reference proteome</keyword>
<dbReference type="RefSeq" id="WP_135029763.1">
    <property type="nucleotide sequence ID" value="NZ_BMLA01000003.1"/>
</dbReference>
<dbReference type="Proteomes" id="UP000560081">
    <property type="component" value="Unassembled WGS sequence"/>
</dbReference>
<dbReference type="NCBIfam" id="NF041390">
    <property type="entry name" value="TadE_Rv3655c"/>
    <property type="match status" value="1"/>
</dbReference>
<dbReference type="EMBL" id="JACHMC010000001">
    <property type="protein sequence ID" value="MBB4882042.1"/>
    <property type="molecule type" value="Genomic_DNA"/>
</dbReference>
<gene>
    <name evidence="1" type="ORF">BJ976_000393</name>
</gene>
<accession>A0A4Y8X3K9</accession>
<organism evidence="1 2">
    <name type="scientific">Micrococcus flavus</name>
    <dbReference type="NCBI Taxonomy" id="384602"/>
    <lineage>
        <taxon>Bacteria</taxon>
        <taxon>Bacillati</taxon>
        <taxon>Actinomycetota</taxon>
        <taxon>Actinomycetes</taxon>
        <taxon>Micrococcales</taxon>
        <taxon>Micrococcaceae</taxon>
        <taxon>Micrococcus</taxon>
    </lineage>
</organism>